<organism evidence="1 2">
    <name type="scientific">Prauserella cavernicola</name>
    <dbReference type="NCBI Taxonomy" id="2800127"/>
    <lineage>
        <taxon>Bacteria</taxon>
        <taxon>Bacillati</taxon>
        <taxon>Actinomycetota</taxon>
        <taxon>Actinomycetes</taxon>
        <taxon>Pseudonocardiales</taxon>
        <taxon>Pseudonocardiaceae</taxon>
        <taxon>Prauserella</taxon>
    </lineage>
</organism>
<dbReference type="PANTHER" id="PTHR32011:SF2">
    <property type="entry name" value="OS08G0472400 PROTEIN"/>
    <property type="match status" value="1"/>
</dbReference>
<evidence type="ECO:0008006" key="3">
    <source>
        <dbReference type="Google" id="ProtNLM"/>
    </source>
</evidence>
<dbReference type="PANTHER" id="PTHR32011">
    <property type="entry name" value="OS08G0472400 PROTEIN"/>
    <property type="match status" value="1"/>
</dbReference>
<dbReference type="EMBL" id="JAENJH010000006">
    <property type="protein sequence ID" value="MBK1787289.1"/>
    <property type="molecule type" value="Genomic_DNA"/>
</dbReference>
<gene>
    <name evidence="1" type="ORF">JHE00_23450</name>
</gene>
<comment type="caution">
    <text evidence="1">The sequence shown here is derived from an EMBL/GenBank/DDBJ whole genome shotgun (WGS) entry which is preliminary data.</text>
</comment>
<accession>A0A934QXW2</accession>
<dbReference type="Proteomes" id="UP000635245">
    <property type="component" value="Unassembled WGS sequence"/>
</dbReference>
<protein>
    <recommendedName>
        <fullName evidence="3">SMI1/KNR4 family protein</fullName>
    </recommendedName>
</protein>
<sequence length="206" mass="23032">MESTVHEDVNLGTVAAFRLAELGCCAIAPGLTDAEFARIEGEHGVEFSDDHRAFLAAGLPVNSPFEPEPGTTYAWQRPWPDWRDGDPDELRERLDWPIEGIVQAVETDGHWNPAWGARPDTPETAVRMAQRCVADAPKLVPIYGHRFLPAGRGTVGHPVLSVWGTDIICYGADLIDYVDREFEEPPPERPDDWSPQATVPFWRDYL</sequence>
<name>A0A934QXW2_9PSEU</name>
<evidence type="ECO:0000313" key="2">
    <source>
        <dbReference type="Proteomes" id="UP000635245"/>
    </source>
</evidence>
<evidence type="ECO:0000313" key="1">
    <source>
        <dbReference type="EMBL" id="MBK1787289.1"/>
    </source>
</evidence>
<reference evidence="1" key="1">
    <citation type="submission" date="2020-12" db="EMBL/GenBank/DDBJ databases">
        <title>Prauserella sp. ASG 168, a novel actinomycete isolated from cave rock.</title>
        <authorList>
            <person name="Suriyachadkun C."/>
        </authorList>
    </citation>
    <scope>NUCLEOTIDE SEQUENCE</scope>
    <source>
        <strain evidence="1">ASG 168</strain>
    </source>
</reference>
<dbReference type="AlphaFoldDB" id="A0A934QXW2"/>
<keyword evidence="2" id="KW-1185">Reference proteome</keyword>
<proteinExistence type="predicted"/>